<dbReference type="ExpressionAtlas" id="A0A1D6EMH1">
    <property type="expression patterns" value="baseline and differential"/>
</dbReference>
<dbReference type="InterPro" id="IPR002782">
    <property type="entry name" value="Mut7-C_RNAse_dom"/>
</dbReference>
<dbReference type="InterPro" id="IPR002562">
    <property type="entry name" value="3'-5'_exonuclease_dom"/>
</dbReference>
<dbReference type="InterPro" id="IPR036397">
    <property type="entry name" value="RNaseH_sf"/>
</dbReference>
<evidence type="ECO:0000256" key="1">
    <source>
        <dbReference type="SAM" id="MobiDB-lite"/>
    </source>
</evidence>
<feature type="compositionally biased region" description="Low complexity" evidence="1">
    <location>
        <begin position="50"/>
        <end position="69"/>
    </location>
</feature>
<dbReference type="SMART" id="SM00474">
    <property type="entry name" value="35EXOc"/>
    <property type="match status" value="1"/>
</dbReference>
<dbReference type="InParanoid" id="A0A1D6EMH1"/>
<dbReference type="IntAct" id="A0A1D6EMH1">
    <property type="interactions" value="3"/>
</dbReference>
<name>A0A1D6EMH1_MAIZE</name>
<keyword evidence="2" id="KW-0804">Transcription</keyword>
<dbReference type="GO" id="GO:0000428">
    <property type="term" value="C:DNA-directed RNA polymerase complex"/>
    <property type="evidence" value="ECO:0007669"/>
    <property type="project" value="UniProtKB-KW"/>
</dbReference>
<dbReference type="SUPFAM" id="SSF53098">
    <property type="entry name" value="Ribonuclease H-like"/>
    <property type="match status" value="1"/>
</dbReference>
<sequence length="547" mass="61238">MDHAPAPPFAVHLVTGGGSSSGIALLLRSLAAARVVALDAEWKPRRRGSPAAADPAALGDDTTPASETSPAPPKFPTVTLLQVACRFSDGGGGEGERSEVFVVDLLSVPLADLWAPLRELFERPETLKLGFRFKQDLVYLSSTFSAALGCDSGFDRVEPFLDVTNIYYYLKGHDRQKKLPKETKSLATICEELLGILLSKELQCSDWSCRPLSEGQIQYAASDAYYLLDIFDLFQKRITMEDLKVIIVPRMTSISDFLSYFFTVDSIKGKCSSTTELTSDRHCSSVVIECSSSGYGICSGSCLMSIVTKYSEKIILTESDAKPRTSRRKEKLKIPANAKRKDNVDCSSEWQGPPPWDPSIGGDGYPKFLCDVMIEGLAKHLRCVGIDAAIPSSKKPEPRDLLNQTYKEGRILLTRDAKLLKYQYLAGNQIKKDDMVFPQLFQGFFKKFWNLLMMKNWDYMVINIFQLKISEDQLMSRCTKCNGSFIQKPLTLEEAVEASKGFQIIPTCLFNRNLEFWKCTDCNQLYWEGTQYHNAVQRFLSVCNISD</sequence>
<dbReference type="Gene3D" id="3.30.420.10">
    <property type="entry name" value="Ribonuclease H-like superfamily/Ribonuclease H"/>
    <property type="match status" value="1"/>
</dbReference>
<dbReference type="STRING" id="4577.A0A1D6EMH1"/>
<dbReference type="Pfam" id="PF01927">
    <property type="entry name" value="Mut7-C"/>
    <property type="match status" value="1"/>
</dbReference>
<dbReference type="FunCoup" id="A0A1D6EMH1">
    <property type="interactions" value="57"/>
</dbReference>
<dbReference type="GO" id="GO:0006139">
    <property type="term" value="P:nucleobase-containing compound metabolic process"/>
    <property type="evidence" value="ECO:0007669"/>
    <property type="project" value="InterPro"/>
</dbReference>
<dbReference type="EMBL" id="CM007648">
    <property type="protein sequence ID" value="ONM21068.1"/>
    <property type="molecule type" value="Genomic_DNA"/>
</dbReference>
<dbReference type="SMR" id="A0A1D6EMH1"/>
<accession>A0A1D6EMH1</accession>
<organism evidence="2">
    <name type="scientific">Zea mays</name>
    <name type="common">Maize</name>
    <dbReference type="NCBI Taxonomy" id="4577"/>
    <lineage>
        <taxon>Eukaryota</taxon>
        <taxon>Viridiplantae</taxon>
        <taxon>Streptophyta</taxon>
        <taxon>Embryophyta</taxon>
        <taxon>Tracheophyta</taxon>
        <taxon>Spermatophyta</taxon>
        <taxon>Magnoliopsida</taxon>
        <taxon>Liliopsida</taxon>
        <taxon>Poales</taxon>
        <taxon>Poaceae</taxon>
        <taxon>PACMAD clade</taxon>
        <taxon>Panicoideae</taxon>
        <taxon>Andropogonodae</taxon>
        <taxon>Andropogoneae</taxon>
        <taxon>Tripsacinae</taxon>
        <taxon>Zea</taxon>
    </lineage>
</organism>
<reference evidence="2" key="1">
    <citation type="submission" date="2015-12" db="EMBL/GenBank/DDBJ databases">
        <title>Update maize B73 reference genome by single molecule sequencing technologies.</title>
        <authorList>
            <consortium name="Maize Genome Sequencing Project"/>
            <person name="Ware D."/>
        </authorList>
    </citation>
    <scope>NUCLEOTIDE SEQUENCE [LARGE SCALE GENOMIC DNA]</scope>
    <source>
        <tissue evidence="2">Seedling</tissue>
    </source>
</reference>
<keyword evidence="2" id="KW-0240">DNA-directed RNA polymerase</keyword>
<dbReference type="Pfam" id="PF01612">
    <property type="entry name" value="DNA_pol_A_exo1"/>
    <property type="match status" value="1"/>
</dbReference>
<protein>
    <submittedName>
        <fullName evidence="2">DNA-directed RNA polymerases I, II, and III 7.3 kDa polypeptide</fullName>
    </submittedName>
</protein>
<dbReference type="AlphaFoldDB" id="A0A1D6EMH1"/>
<dbReference type="PANTHER" id="PTHR47765">
    <property type="entry name" value="3'-5' EXONUCLEASE DOMAIN-CONTAINING PROTEIN"/>
    <property type="match status" value="1"/>
</dbReference>
<dbReference type="GO" id="GO:0003676">
    <property type="term" value="F:nucleic acid binding"/>
    <property type="evidence" value="ECO:0007669"/>
    <property type="project" value="InterPro"/>
</dbReference>
<dbReference type="InterPro" id="IPR012337">
    <property type="entry name" value="RNaseH-like_sf"/>
</dbReference>
<dbReference type="PANTHER" id="PTHR47765:SF2">
    <property type="entry name" value="EXONUCLEASE MUT-7 HOMOLOG"/>
    <property type="match status" value="1"/>
</dbReference>
<evidence type="ECO:0000313" key="2">
    <source>
        <dbReference type="EMBL" id="ONM21068.1"/>
    </source>
</evidence>
<gene>
    <name evidence="2" type="ORF">ZEAMMB73_Zm00001d005424</name>
</gene>
<feature type="region of interest" description="Disordered" evidence="1">
    <location>
        <begin position="46"/>
        <end position="75"/>
    </location>
</feature>
<dbReference type="GO" id="GO:0008408">
    <property type="term" value="F:3'-5' exonuclease activity"/>
    <property type="evidence" value="ECO:0007669"/>
    <property type="project" value="InterPro"/>
</dbReference>
<dbReference type="InterPro" id="IPR052408">
    <property type="entry name" value="Exonuclease_MUT-7-like"/>
</dbReference>
<proteinExistence type="predicted"/>
<dbReference type="OMA" id="NIEFWQC"/>